<dbReference type="Proteomes" id="UP000199415">
    <property type="component" value="Unassembled WGS sequence"/>
</dbReference>
<dbReference type="EMBL" id="FNCE01000010">
    <property type="protein sequence ID" value="SDG37684.1"/>
    <property type="molecule type" value="Genomic_DNA"/>
</dbReference>
<evidence type="ECO:0000313" key="2">
    <source>
        <dbReference type="Proteomes" id="UP000199415"/>
    </source>
</evidence>
<reference evidence="1 2" key="1">
    <citation type="submission" date="2016-10" db="EMBL/GenBank/DDBJ databases">
        <authorList>
            <person name="de Groot N.N."/>
        </authorList>
    </citation>
    <scope>NUCLEOTIDE SEQUENCE [LARGE SCALE GENOMIC DNA]</scope>
    <source>
        <strain evidence="1 2">DSM 25584</strain>
    </source>
</reference>
<accession>A0A1G7TRT6</accession>
<protein>
    <submittedName>
        <fullName evidence="1">Uncharacterized protein</fullName>
    </submittedName>
</protein>
<name>A0A1G7TRT6_9PROT</name>
<sequence>MPADGAAALQGAAKVGVWAMTNGTAGPHVAARDRLPAKLSLEPGRYRLLVRYQGARRVIDRTLEAGDGPATWRIDLRAGHVRLELRPQPGQPPIAGELGWKVRTYARGKAAGKQVAEAAAARPRLLLDAGWYEVAVTNGGRTHEHVVQVRPGEDVVYSVIARDGGS</sequence>
<gene>
    <name evidence="1" type="ORF">SAMN05216241_11039</name>
</gene>
<dbReference type="AlphaFoldDB" id="A0A1G7TRT6"/>
<organism evidence="1 2">
    <name type="scientific">Limimonas halophila</name>
    <dbReference type="NCBI Taxonomy" id="1082479"/>
    <lineage>
        <taxon>Bacteria</taxon>
        <taxon>Pseudomonadati</taxon>
        <taxon>Pseudomonadota</taxon>
        <taxon>Alphaproteobacteria</taxon>
        <taxon>Rhodospirillales</taxon>
        <taxon>Rhodovibrionaceae</taxon>
        <taxon>Limimonas</taxon>
    </lineage>
</organism>
<keyword evidence="2" id="KW-1185">Reference proteome</keyword>
<evidence type="ECO:0000313" key="1">
    <source>
        <dbReference type="EMBL" id="SDG37684.1"/>
    </source>
</evidence>
<proteinExistence type="predicted"/>